<geneLocation type="chloroplast" evidence="1"/>
<dbReference type="RefSeq" id="YP_009397362.1">
    <property type="nucleotide sequence ID" value="NC_035287.1"/>
</dbReference>
<gene>
    <name evidence="1" type="primary">rnz</name>
</gene>
<dbReference type="EMBL" id="MF101443">
    <property type="protein sequence ID" value="ARW66548.1"/>
    <property type="molecule type" value="Genomic_DNA"/>
</dbReference>
<dbReference type="Gene3D" id="3.60.15.10">
    <property type="entry name" value="Ribonuclease Z/Hydroxyacylglutathione hydrolase-like"/>
    <property type="match status" value="1"/>
</dbReference>
<organism evidence="1">
    <name type="scientific">Dasyclonium flaccidum</name>
    <dbReference type="NCBI Taxonomy" id="2007274"/>
    <lineage>
        <taxon>Eukaryota</taxon>
        <taxon>Rhodophyta</taxon>
        <taxon>Florideophyceae</taxon>
        <taxon>Rhodymeniophycidae</taxon>
        <taxon>Ceramiales</taxon>
        <taxon>Rhodomelaceae</taxon>
        <taxon>Polyzonieae</taxon>
        <taxon>Dasyclonium</taxon>
    </lineage>
</organism>
<dbReference type="SUPFAM" id="SSF56281">
    <property type="entry name" value="Metallo-hydrolase/oxidoreductase"/>
    <property type="match status" value="1"/>
</dbReference>
<dbReference type="GO" id="GO:0042781">
    <property type="term" value="F:3'-tRNA processing endoribonuclease activity"/>
    <property type="evidence" value="ECO:0007669"/>
    <property type="project" value="TreeGrafter"/>
</dbReference>
<dbReference type="PANTHER" id="PTHR46018:SF2">
    <property type="entry name" value="ZINC PHOSPHODIESTERASE ELAC PROTEIN 1"/>
    <property type="match status" value="1"/>
</dbReference>
<dbReference type="GeneID" id="33359711"/>
<dbReference type="PANTHER" id="PTHR46018">
    <property type="entry name" value="ZINC PHOSPHODIESTERASE ELAC PROTEIN 1"/>
    <property type="match status" value="1"/>
</dbReference>
<keyword evidence="1" id="KW-0150">Chloroplast</keyword>
<protein>
    <submittedName>
        <fullName evidence="1">Ribonuclease Z</fullName>
    </submittedName>
</protein>
<proteinExistence type="predicted"/>
<keyword evidence="1" id="KW-0934">Plastid</keyword>
<dbReference type="AlphaFoldDB" id="A0A1Z1MKH2"/>
<evidence type="ECO:0000313" key="1">
    <source>
        <dbReference type="EMBL" id="ARW66548.1"/>
    </source>
</evidence>
<name>A0A1Z1MKH2_9FLOR</name>
<dbReference type="InterPro" id="IPR036866">
    <property type="entry name" value="RibonucZ/Hydroxyglut_hydro"/>
</dbReference>
<reference evidence="1" key="1">
    <citation type="journal article" date="2017" name="J. Phycol.">
        <title>Analysis of chloroplast genomes and a supermatrix inform reclassification of the Rhodomelaceae (Rhodophyta).</title>
        <authorList>
            <person name="Diaz-Tapia P."/>
            <person name="Maggs C.A."/>
            <person name="West J.A."/>
            <person name="Verbruggen H."/>
        </authorList>
    </citation>
    <scope>NUCLEOTIDE SEQUENCE</scope>
    <source>
        <strain evidence="1">PD1087</strain>
    </source>
</reference>
<accession>A0A1Z1MKH2</accession>
<sequence length="225" mass="25957">MILRYLDNGILIVRRFSISFILKLSNGKDLLLFNCIDGCQSNIFSQKFKISHLTKIIITDLNVNNISGLLGLLSSLNLTGRLKALHIYAPINLIYYLDLGRKYSQTNFSYPIYVHILRTGIVINEYGLRLYTFINQNRCEFVTIQPEQYGTFLFNQAKNNYLIPGPLYGKLKKGSNFIFPDGFILDGSKLTSRSIYGKRLYLSSSFYYYRKILENSIRSRIVLLA</sequence>